<sequence>MKCMGIEGGGRDIWLVMTVEEKNLRIAVDCKLNMSHQRNMTVRKANEVLDCINIIIYKSQEVIVRTLFWSRPISITISSFGGHTTRRIQRNWNNLRDCSRMNPQQE</sequence>
<dbReference type="AlphaFoldDB" id="A0A2D4EZ57"/>
<reference evidence="1" key="2">
    <citation type="submission" date="2017-11" db="EMBL/GenBank/DDBJ databases">
        <title>Coralsnake Venomics: Analyses of Venom Gland Transcriptomes and Proteomes of Six Brazilian Taxa.</title>
        <authorList>
            <person name="Aird S.D."/>
            <person name="Jorge da Silva N."/>
            <person name="Qiu L."/>
            <person name="Villar-Briones A."/>
            <person name="Aparecida-Saddi V."/>
            <person name="Campos-Telles M.P."/>
            <person name="Grau M."/>
            <person name="Mikheyev A.S."/>
        </authorList>
    </citation>
    <scope>NUCLEOTIDE SEQUENCE</scope>
    <source>
        <tissue evidence="1">Venom_gland</tissue>
    </source>
</reference>
<accession>A0A2D4EZ57</accession>
<dbReference type="EMBL" id="IACJ01037912">
    <property type="protein sequence ID" value="LAA40528.1"/>
    <property type="molecule type" value="Transcribed_RNA"/>
</dbReference>
<reference evidence="1" key="1">
    <citation type="submission" date="2017-07" db="EMBL/GenBank/DDBJ databases">
        <authorList>
            <person name="Mikheyev A."/>
            <person name="Grau M."/>
        </authorList>
    </citation>
    <scope>NUCLEOTIDE SEQUENCE</scope>
    <source>
        <tissue evidence="1">Venom_gland</tissue>
    </source>
</reference>
<organism evidence="1">
    <name type="scientific">Micrurus corallinus</name>
    <name type="common">Brazilian coral snake</name>
    <dbReference type="NCBI Taxonomy" id="54390"/>
    <lineage>
        <taxon>Eukaryota</taxon>
        <taxon>Metazoa</taxon>
        <taxon>Chordata</taxon>
        <taxon>Craniata</taxon>
        <taxon>Vertebrata</taxon>
        <taxon>Euteleostomi</taxon>
        <taxon>Lepidosauria</taxon>
        <taxon>Squamata</taxon>
        <taxon>Bifurcata</taxon>
        <taxon>Unidentata</taxon>
        <taxon>Episquamata</taxon>
        <taxon>Toxicofera</taxon>
        <taxon>Serpentes</taxon>
        <taxon>Colubroidea</taxon>
        <taxon>Elapidae</taxon>
        <taxon>Elapinae</taxon>
        <taxon>Micrurus</taxon>
    </lineage>
</organism>
<name>A0A2D4EZ57_MICCO</name>
<evidence type="ECO:0000313" key="1">
    <source>
        <dbReference type="EMBL" id="LAA40528.1"/>
    </source>
</evidence>
<protein>
    <submittedName>
        <fullName evidence="1">Uncharacterized protein</fullName>
    </submittedName>
</protein>
<proteinExistence type="predicted"/>